<feature type="compositionally biased region" description="Low complexity" evidence="1">
    <location>
        <begin position="166"/>
        <end position="189"/>
    </location>
</feature>
<feature type="compositionally biased region" description="Polar residues" evidence="1">
    <location>
        <begin position="230"/>
        <end position="241"/>
    </location>
</feature>
<feature type="compositionally biased region" description="Polar residues" evidence="1">
    <location>
        <begin position="277"/>
        <end position="288"/>
    </location>
</feature>
<protein>
    <recommendedName>
        <fullName evidence="3">DUF4378 domain-containing protein</fullName>
    </recommendedName>
</protein>
<sequence>MGSFYNSCSSTNFKGRNHFSTEHRPKLLKDFLIDDDSNPCSSSGFRSFPGKPFDSTMKTLIEIDLSNPKSIANSSNNIASYKLLRSHSKAAASTTISAFQAMITAVKNIHFTAVKSPSILPRSLSRKLSKKKSQNKENEAKITTLYGGDHFRDTVEDKYLPPDSPSSPHHCTTTTTTGSTSTTPRSGSSWCDSDFTSDYLPSWNGNFDECGENEKEVGKKISPGVGEDSSVATTEAITNTKVGPEEDEEEQLHSPVSETEFESEEDEDSSSSFEQSLATPQPSNAPVSSLTIQSLHTSPVYLPCSSQSSSVSLLSIKSCFNVGVIRTKLRRVYIQEQKIYFKLKATHPLPSAVNSTSLLLSMKMTNLEFGCCGITRAASAKTEFESEEDEDSSSSFEQSLATVERTREKIMEKIRRFEILTKLDPVNPDNWMSIDENIRDTNMNFEEEIHEVEEKAWKLLSHVKETGLECCSNNMNLLFDFFRDELGASTCESTEQRIDVGLLNKAKAWMNGEDSLWAEWELEHMDREVCVRDMDREGRWGKSEDEQNELASGIQNEVLDLLVDELLLDLISRQ</sequence>
<feature type="region of interest" description="Disordered" evidence="1">
    <location>
        <begin position="124"/>
        <end position="191"/>
    </location>
</feature>
<evidence type="ECO:0008006" key="3">
    <source>
        <dbReference type="Google" id="ProtNLM"/>
    </source>
</evidence>
<dbReference type="PANTHER" id="PTHR33623:SF17">
    <property type="entry name" value="DUF4378 DOMAIN-CONTAINING PROTEIN"/>
    <property type="match status" value="1"/>
</dbReference>
<gene>
    <name evidence="2" type="ORF">SVIM_LOCUS414473</name>
</gene>
<proteinExistence type="predicted"/>
<name>A0A6N2MSG3_SALVM</name>
<evidence type="ECO:0000256" key="1">
    <source>
        <dbReference type="SAM" id="MobiDB-lite"/>
    </source>
</evidence>
<feature type="compositionally biased region" description="Acidic residues" evidence="1">
    <location>
        <begin position="259"/>
        <end position="269"/>
    </location>
</feature>
<accession>A0A6N2MSG3</accession>
<dbReference type="AlphaFoldDB" id="A0A6N2MSG3"/>
<organism evidence="2">
    <name type="scientific">Salix viminalis</name>
    <name type="common">Common osier</name>
    <name type="synonym">Basket willow</name>
    <dbReference type="NCBI Taxonomy" id="40686"/>
    <lineage>
        <taxon>Eukaryota</taxon>
        <taxon>Viridiplantae</taxon>
        <taxon>Streptophyta</taxon>
        <taxon>Embryophyta</taxon>
        <taxon>Tracheophyta</taxon>
        <taxon>Spermatophyta</taxon>
        <taxon>Magnoliopsida</taxon>
        <taxon>eudicotyledons</taxon>
        <taxon>Gunneridae</taxon>
        <taxon>Pentapetalae</taxon>
        <taxon>rosids</taxon>
        <taxon>fabids</taxon>
        <taxon>Malpighiales</taxon>
        <taxon>Salicaceae</taxon>
        <taxon>Saliceae</taxon>
        <taxon>Salix</taxon>
    </lineage>
</organism>
<evidence type="ECO:0000313" key="2">
    <source>
        <dbReference type="EMBL" id="VFU57355.1"/>
    </source>
</evidence>
<feature type="compositionally biased region" description="Basic and acidic residues" evidence="1">
    <location>
        <begin position="149"/>
        <end position="160"/>
    </location>
</feature>
<feature type="region of interest" description="Disordered" evidence="1">
    <location>
        <begin position="210"/>
        <end position="288"/>
    </location>
</feature>
<feature type="compositionally biased region" description="Basic residues" evidence="1">
    <location>
        <begin position="124"/>
        <end position="133"/>
    </location>
</feature>
<dbReference type="PANTHER" id="PTHR33623">
    <property type="entry name" value="OS04G0572500 PROTEIN"/>
    <property type="match status" value="1"/>
</dbReference>
<reference evidence="2" key="1">
    <citation type="submission" date="2019-03" db="EMBL/GenBank/DDBJ databases">
        <authorList>
            <person name="Mank J."/>
            <person name="Almeida P."/>
        </authorList>
    </citation>
    <scope>NUCLEOTIDE SEQUENCE</scope>
    <source>
        <strain evidence="2">78183</strain>
    </source>
</reference>
<dbReference type="EMBL" id="CAADRP010001941">
    <property type="protein sequence ID" value="VFU57355.1"/>
    <property type="molecule type" value="Genomic_DNA"/>
</dbReference>